<dbReference type="InterPro" id="IPR013083">
    <property type="entry name" value="Znf_RING/FYVE/PHD"/>
</dbReference>
<reference evidence="2" key="1">
    <citation type="submission" date="2013-12" db="EMBL/GenBank/DDBJ databases">
        <title>The Genome Sequence of Aphanomyces invadans NJM9701.</title>
        <authorList>
            <consortium name="The Broad Institute Genomics Platform"/>
            <person name="Russ C."/>
            <person name="Tyler B."/>
            <person name="van West P."/>
            <person name="Dieguez-Uribeondo J."/>
            <person name="Young S.K."/>
            <person name="Zeng Q."/>
            <person name="Gargeya S."/>
            <person name="Fitzgerald M."/>
            <person name="Abouelleil A."/>
            <person name="Alvarado L."/>
            <person name="Chapman S.B."/>
            <person name="Gainer-Dewar J."/>
            <person name="Goldberg J."/>
            <person name="Griggs A."/>
            <person name="Gujja S."/>
            <person name="Hansen M."/>
            <person name="Howarth C."/>
            <person name="Imamovic A."/>
            <person name="Ireland A."/>
            <person name="Larimer J."/>
            <person name="McCowan C."/>
            <person name="Murphy C."/>
            <person name="Pearson M."/>
            <person name="Poon T.W."/>
            <person name="Priest M."/>
            <person name="Roberts A."/>
            <person name="Saif S."/>
            <person name="Shea T."/>
            <person name="Sykes S."/>
            <person name="Wortman J."/>
            <person name="Nusbaum C."/>
            <person name="Birren B."/>
        </authorList>
    </citation>
    <scope>NUCLEOTIDE SEQUENCE [LARGE SCALE GENOMIC DNA]</scope>
    <source>
        <strain evidence="2">NJM9701</strain>
    </source>
</reference>
<protein>
    <recommendedName>
        <fullName evidence="3">FYVE-type domain-containing protein</fullName>
    </recommendedName>
</protein>
<feature type="region of interest" description="Disordered" evidence="1">
    <location>
        <begin position="514"/>
        <end position="535"/>
    </location>
</feature>
<dbReference type="PANTHER" id="PTHR13510:SF44">
    <property type="entry name" value="RABENOSYN-5"/>
    <property type="match status" value="1"/>
</dbReference>
<gene>
    <name evidence="2" type="ORF">H310_01779</name>
</gene>
<dbReference type="PANTHER" id="PTHR13510">
    <property type="entry name" value="FYVE-FINGER-CONTAINING RAB5 EFFECTOR PROTEIN RABENOSYN-5-RELATED"/>
    <property type="match status" value="1"/>
</dbReference>
<dbReference type="InterPro" id="IPR052727">
    <property type="entry name" value="Rab4/Rab5_effector"/>
</dbReference>
<dbReference type="EMBL" id="KI913954">
    <property type="protein sequence ID" value="ETW07150.1"/>
    <property type="molecule type" value="Genomic_DNA"/>
</dbReference>
<dbReference type="GeneID" id="20078829"/>
<dbReference type="RefSeq" id="XP_008863243.1">
    <property type="nucleotide sequence ID" value="XM_008865021.1"/>
</dbReference>
<dbReference type="AlphaFoldDB" id="A0A024ULT7"/>
<dbReference type="OrthoDB" id="58947at2759"/>
<accession>A0A024ULT7</accession>
<evidence type="ECO:0000256" key="1">
    <source>
        <dbReference type="SAM" id="MobiDB-lite"/>
    </source>
</evidence>
<dbReference type="Gene3D" id="3.30.40.10">
    <property type="entry name" value="Zinc/RING finger domain, C3HC4 (zinc finger)"/>
    <property type="match status" value="1"/>
</dbReference>
<feature type="compositionally biased region" description="Pro residues" evidence="1">
    <location>
        <begin position="526"/>
        <end position="535"/>
    </location>
</feature>
<dbReference type="Gene3D" id="3.30.530.20">
    <property type="match status" value="1"/>
</dbReference>
<evidence type="ECO:0008006" key="3">
    <source>
        <dbReference type="Google" id="ProtNLM"/>
    </source>
</evidence>
<organism evidence="2">
    <name type="scientific">Aphanomyces invadans</name>
    <dbReference type="NCBI Taxonomy" id="157072"/>
    <lineage>
        <taxon>Eukaryota</taxon>
        <taxon>Sar</taxon>
        <taxon>Stramenopiles</taxon>
        <taxon>Oomycota</taxon>
        <taxon>Saprolegniomycetes</taxon>
        <taxon>Saprolegniales</taxon>
        <taxon>Verrucalvaceae</taxon>
        <taxon>Aphanomyces</taxon>
    </lineage>
</organism>
<evidence type="ECO:0000313" key="2">
    <source>
        <dbReference type="EMBL" id="ETW07150.1"/>
    </source>
</evidence>
<dbReference type="SUPFAM" id="SSF57903">
    <property type="entry name" value="FYVE/PHD zinc finger"/>
    <property type="match status" value="1"/>
</dbReference>
<sequence length="535" mass="59154">MVARKLQLPLPAGFFRTPPLTNDEQLAYTRQGERALHALVRASRVHGGPIAWKFAFESHGVAVYRGFFDNAAAQLRITEVQATLEEAALLVGVGDDGSHDYCATHNPDHIVDFQTLYNVAAPGRHHPHKSLTIKWRAMASPFLATRDFCFLECQDDFTIDGMVGFARCLQSVEMPSVCPKLERSFGLVRGDIRLGGDVFFKSRRPGYITVCRLYDVDLKGHAWMNSRHLYARSTLTKGMLALDNQFRQQRMNHSAYLPEYTLVPRHTRSHCAVCHCKLSTPVVGKKFNCHKCGEVVCRRCHGAYYMPDYHYAGYGGDTGRLTTLFKSQGRRTSLWSMPTMSFVMFRVCDVCSSTPLALPAPGGGIECHGGYGMDDVLSTLRSTWQVAPPTNVDPSTTIVTVTCRDVEAHAIMTSHVPPYAPRTARGPSCVGAFDDDIPIMMSCATVDMLEEPTPRSHLTHYSTPSHAVLEHGRPPSQHRAIPPSRLGELKQTLQKWTDQVEQADGCVDTARAVSTAATADDDDWTTPPPGSDAGM</sequence>
<dbReference type="VEuPathDB" id="FungiDB:H310_01779"/>
<dbReference type="InterPro" id="IPR011011">
    <property type="entry name" value="Znf_FYVE_PHD"/>
</dbReference>
<dbReference type="STRING" id="157072.A0A024ULT7"/>
<dbReference type="InterPro" id="IPR023393">
    <property type="entry name" value="START-like_dom_sf"/>
</dbReference>
<proteinExistence type="predicted"/>
<name>A0A024ULT7_9STRA</name>